<dbReference type="PANTHER" id="PTHR34496">
    <property type="entry name" value="GLCNAC TRANSFERASE-RELATED"/>
    <property type="match status" value="1"/>
</dbReference>
<keyword evidence="1" id="KW-0472">Membrane</keyword>
<dbReference type="OrthoDB" id="76265at2759"/>
<dbReference type="PANTHER" id="PTHR34496:SF10">
    <property type="entry name" value="GLCNAC TRANSFERASE"/>
    <property type="match status" value="1"/>
</dbReference>
<evidence type="ECO:0000256" key="1">
    <source>
        <dbReference type="SAM" id="Phobius"/>
    </source>
</evidence>
<dbReference type="AlphaFoldDB" id="A0A4D9D7K0"/>
<keyword evidence="1" id="KW-0812">Transmembrane</keyword>
<keyword evidence="1" id="KW-1133">Transmembrane helix</keyword>
<dbReference type="EMBL" id="SDOX01000005">
    <property type="protein sequence ID" value="TFJ87562.1"/>
    <property type="molecule type" value="Genomic_DNA"/>
</dbReference>
<keyword evidence="3" id="KW-1185">Reference proteome</keyword>
<accession>A0A4D9D7K0</accession>
<proteinExistence type="predicted"/>
<dbReference type="Proteomes" id="UP000355283">
    <property type="component" value="Unassembled WGS sequence"/>
</dbReference>
<evidence type="ECO:0000313" key="3">
    <source>
        <dbReference type="Proteomes" id="UP000355283"/>
    </source>
</evidence>
<feature type="transmembrane region" description="Helical" evidence="1">
    <location>
        <begin position="14"/>
        <end position="32"/>
    </location>
</feature>
<dbReference type="InterPro" id="IPR029044">
    <property type="entry name" value="Nucleotide-diphossugar_trans"/>
</dbReference>
<comment type="caution">
    <text evidence="2">The sequence shown here is derived from an EMBL/GenBank/DDBJ whole genome shotgun (WGS) entry which is preliminary data.</text>
</comment>
<dbReference type="InterPro" id="IPR021067">
    <property type="entry name" value="Glycosyltransferase"/>
</dbReference>
<name>A0A4D9D7K0_9STRA</name>
<protein>
    <submittedName>
        <fullName evidence="2">Uncharacterized protein</fullName>
    </submittedName>
</protein>
<evidence type="ECO:0000313" key="2">
    <source>
        <dbReference type="EMBL" id="TFJ87562.1"/>
    </source>
</evidence>
<dbReference type="Pfam" id="PF11397">
    <property type="entry name" value="GlcNAc"/>
    <property type="match status" value="1"/>
</dbReference>
<dbReference type="SUPFAM" id="SSF53448">
    <property type="entry name" value="Nucleotide-diphospho-sugar transferases"/>
    <property type="match status" value="1"/>
</dbReference>
<sequence>MGSDNNGKRARSKWLLPATALVILLGSLLVFVSESPDHVRGLEGEAVGREYSARSFTKKALEFASDEAGKLAHNVLPEGILRMGNANEEHEEGPSKPVASIEFIIKKFEEYLQELHMEFDKVEVGDNPVIAAEEVWETFVSLTQKHVLPLDTEYSPPRLDPSGDTTFISMATYRDENCPNTLTEAFKHADKPEGLHVGLVEQNCYSNCRTGVQKDLSIGLAPPDVDCVKTFCEGEMGQYCDHLRILRINESESLGPAMARYFASKLWNGESYFMQIDAHMFFAEKWDMELKKMMTLAERPNPVITNYPPPQGGHWQRSIGLRMCEGYFCEPGIESQIVRLMGSSRYEHEEPPTPRFAPYIAAGFFFTTGQFVVDVPFDPYLPWVFMGEEILLSSRAFTNGYHIFSPTINVLSHIYVRRNKPKFWETVGRTFKRPGFHNRLNTIAIRRVKNMLEYPEVDDELVWPQSLKVDKESYGMGKLRSFAQYMEMVGLDQMAKTNQQLEWCEAGTIPPVLLRIEEEERLAGKSIVDMRGKQKGKSIAIQRR</sequence>
<organism evidence="2 3">
    <name type="scientific">Nannochloropsis salina CCMP1776</name>
    <dbReference type="NCBI Taxonomy" id="1027361"/>
    <lineage>
        <taxon>Eukaryota</taxon>
        <taxon>Sar</taxon>
        <taxon>Stramenopiles</taxon>
        <taxon>Ochrophyta</taxon>
        <taxon>Eustigmatophyceae</taxon>
        <taxon>Eustigmatales</taxon>
        <taxon>Monodopsidaceae</taxon>
        <taxon>Microchloropsis</taxon>
        <taxon>Microchloropsis salina</taxon>
    </lineage>
</organism>
<gene>
    <name evidence="2" type="ORF">NSK_000913</name>
</gene>
<reference evidence="2 3" key="1">
    <citation type="submission" date="2019-01" db="EMBL/GenBank/DDBJ databases">
        <title>Nuclear Genome Assembly of the Microalgal Biofuel strain Nannochloropsis salina CCMP1776.</title>
        <authorList>
            <person name="Hovde B."/>
        </authorList>
    </citation>
    <scope>NUCLEOTIDE SEQUENCE [LARGE SCALE GENOMIC DNA]</scope>
    <source>
        <strain evidence="2 3">CCMP1776</strain>
    </source>
</reference>